<dbReference type="PRINTS" id="PR00457">
    <property type="entry name" value="ANPEROXIDASE"/>
</dbReference>
<dbReference type="PANTHER" id="PTHR11475">
    <property type="entry name" value="OXIDASE/PEROXIDASE"/>
    <property type="match status" value="1"/>
</dbReference>
<dbReference type="AlphaFoldDB" id="A0A9R1T0Y7"/>
<comment type="subcellular location">
    <subcellularLocation>
        <location evidence="1">Secreted</location>
    </subcellularLocation>
</comment>
<keyword evidence="5 10" id="KW-0732">Signal</keyword>
<proteinExistence type="predicted"/>
<dbReference type="PROSITE" id="PS50292">
    <property type="entry name" value="PEROXIDASE_3"/>
    <property type="match status" value="1"/>
</dbReference>
<dbReference type="FunFam" id="1.10.640.10:FF:000003">
    <property type="entry name" value="chorion peroxidase"/>
    <property type="match status" value="1"/>
</dbReference>
<feature type="region of interest" description="Disordered" evidence="9">
    <location>
        <begin position="909"/>
        <end position="932"/>
    </location>
</feature>
<evidence type="ECO:0000256" key="8">
    <source>
        <dbReference type="PIRSR" id="PIRSR619791-2"/>
    </source>
</evidence>
<keyword evidence="8" id="KW-0479">Metal-binding</keyword>
<dbReference type="InterPro" id="IPR010255">
    <property type="entry name" value="Haem_peroxidase_sf"/>
</dbReference>
<dbReference type="GO" id="GO:0020037">
    <property type="term" value="F:heme binding"/>
    <property type="evidence" value="ECO:0007669"/>
    <property type="project" value="InterPro"/>
</dbReference>
<evidence type="ECO:0000256" key="4">
    <source>
        <dbReference type="ARBA" id="ARBA00022617"/>
    </source>
</evidence>
<keyword evidence="6" id="KW-0560">Oxidoreductase</keyword>
<keyword evidence="7 8" id="KW-0408">Iron</keyword>
<feature type="signal peptide" evidence="10">
    <location>
        <begin position="1"/>
        <end position="22"/>
    </location>
</feature>
<evidence type="ECO:0000256" key="3">
    <source>
        <dbReference type="ARBA" id="ARBA00022559"/>
    </source>
</evidence>
<dbReference type="KEGG" id="fas:105265135"/>
<name>A0A9R1T0Y7_9HYME</name>
<dbReference type="InterPro" id="IPR019791">
    <property type="entry name" value="Haem_peroxidase_animal"/>
</dbReference>
<dbReference type="InterPro" id="IPR037120">
    <property type="entry name" value="Haem_peroxidase_sf_animal"/>
</dbReference>
<dbReference type="Gene3D" id="1.10.640.10">
    <property type="entry name" value="Haem peroxidase domain superfamily, animal type"/>
    <property type="match status" value="1"/>
</dbReference>
<keyword evidence="4 8" id="KW-0349">Heme</keyword>
<evidence type="ECO:0000256" key="6">
    <source>
        <dbReference type="ARBA" id="ARBA00023002"/>
    </source>
</evidence>
<dbReference type="Pfam" id="PF03098">
    <property type="entry name" value="An_peroxidase"/>
    <property type="match status" value="1"/>
</dbReference>
<keyword evidence="11" id="KW-1185">Reference proteome</keyword>
<dbReference type="GO" id="GO:0006979">
    <property type="term" value="P:response to oxidative stress"/>
    <property type="evidence" value="ECO:0007669"/>
    <property type="project" value="InterPro"/>
</dbReference>
<evidence type="ECO:0000256" key="1">
    <source>
        <dbReference type="ARBA" id="ARBA00004613"/>
    </source>
</evidence>
<dbReference type="GO" id="GO:0046872">
    <property type="term" value="F:metal ion binding"/>
    <property type="evidence" value="ECO:0007669"/>
    <property type="project" value="UniProtKB-KW"/>
</dbReference>
<keyword evidence="3 12" id="KW-0575">Peroxidase</keyword>
<dbReference type="GO" id="GO:0004601">
    <property type="term" value="F:peroxidase activity"/>
    <property type="evidence" value="ECO:0007669"/>
    <property type="project" value="UniProtKB-KW"/>
</dbReference>
<dbReference type="RefSeq" id="XP_011300775.1">
    <property type="nucleotide sequence ID" value="XM_011302473.1"/>
</dbReference>
<dbReference type="Proteomes" id="UP000694866">
    <property type="component" value="Unplaced"/>
</dbReference>
<dbReference type="GO" id="GO:0005576">
    <property type="term" value="C:extracellular region"/>
    <property type="evidence" value="ECO:0007669"/>
    <property type="project" value="UniProtKB-SubCell"/>
</dbReference>
<dbReference type="OrthoDB" id="823504at2759"/>
<accession>A0A9R1T0Y7</accession>
<sequence>MRDLKSLIRILLAGGVIIQLTAQSVQEIKNCSEIWARGKQSNLDLEDRLEEDFYLAKEFGIKAMHQLYNIEEPKLFSHGVFLADEHPARYVAAFNRQSEEAKRLARVAYAALKGSGKLAEKYANLTDPVTSQLVREFASTWSSRGAGFPERCPRSDQPTCPPASQKYRTADGSCNNLEHLWWGSAMSTMQRFLDPVYGDGIESIRRSRRTGRPLPSPRDISVLIHEDRNIPLASVTHMLMQWGQFVDHDITAAAQSRGFNGTFPQCCRNRGAEFQPPEFMHPDCLPIIVNPQDRFFGKQGVRCLEFVRSGPSPRENCGFGPREQLSQVTSFIDASMVYSNNVAHSDSLRIFRNGLLQYGKIQSRKPLLPKGEPDDLCRRGSLSTNCFRAGDARLSEQPALTSLHVVFLRLHNRVATELAALNSHWSDEKLFQESRKIVGALMQHVTYREYLPIVLGPEVMKIFDLELLRDGYYNGYDSTTNPNIANSFSAAAYRFGHSLVQPSFARYGRDHRMIFQNITIHEEFSNRVDLQSVGSVDRILLGLVNQPSQRRDEFITEELTNHLFQIPGFSFGMDLASINIQRGRDHGLAPYIDWRQPCGLSSVKNWKDLERVTSISAARSFSRIYETIEDIDLFSGGLAEKPVVGGLVGPTFACIIAQQFSNLRKGDRFWYENSHSQNSFTIAQLKEIRQISLAKILCKTLDNIDTIQPFVFLTTDNLRNRRVLCKDERLGQLNLHPWAEGKRERGNSALQSNAVTEESVNMPFGRKDRADRNEAKMFPWQRPKPVRTNVNQKNRIIVKRPFFSQDNVTIVVQNHAVNSPVFVTDAIYNSQVQDLQQLPSNPLSHSPQINYPGSNPSLTHVNDQTNYPYPEVASGGFPGGVNPLYSPTNPPHGVNSGYQTGGGISLGGSSFGYHTAQSPPAPNTPGNFEASEGLQSYGNLAQQPLIIPNYPAGTKPYVSSYSGYPPQHDNSEDPNPRESTSTSSTHRPHYYNIPQLPYHSHGYHQYQSPNNWLKPIYHRNTEDTRISSHPTLISTTNYNMRANSKTVPHKDSEDINYDVPKPFLSFSTSKSDKETLIIAEKHVNSPSDFIPLMKDTYSSSNELPRPLSLTT</sequence>
<feature type="chain" id="PRO_5040322230" evidence="10">
    <location>
        <begin position="23"/>
        <end position="1111"/>
    </location>
</feature>
<evidence type="ECO:0000256" key="7">
    <source>
        <dbReference type="ARBA" id="ARBA00023004"/>
    </source>
</evidence>
<evidence type="ECO:0000256" key="2">
    <source>
        <dbReference type="ARBA" id="ARBA00022525"/>
    </source>
</evidence>
<organism evidence="11 12">
    <name type="scientific">Fopius arisanus</name>
    <dbReference type="NCBI Taxonomy" id="64838"/>
    <lineage>
        <taxon>Eukaryota</taxon>
        <taxon>Metazoa</taxon>
        <taxon>Ecdysozoa</taxon>
        <taxon>Arthropoda</taxon>
        <taxon>Hexapoda</taxon>
        <taxon>Insecta</taxon>
        <taxon>Pterygota</taxon>
        <taxon>Neoptera</taxon>
        <taxon>Endopterygota</taxon>
        <taxon>Hymenoptera</taxon>
        <taxon>Apocrita</taxon>
        <taxon>Ichneumonoidea</taxon>
        <taxon>Braconidae</taxon>
        <taxon>Opiinae</taxon>
        <taxon>Fopius</taxon>
    </lineage>
</organism>
<evidence type="ECO:0000313" key="12">
    <source>
        <dbReference type="RefSeq" id="XP_011300775.1"/>
    </source>
</evidence>
<gene>
    <name evidence="12" type="primary">LOC105265135</name>
</gene>
<dbReference type="GeneID" id="105265135"/>
<evidence type="ECO:0000256" key="9">
    <source>
        <dbReference type="SAM" id="MobiDB-lite"/>
    </source>
</evidence>
<feature type="binding site" description="axial binding residue" evidence="8">
    <location>
        <position position="497"/>
    </location>
    <ligand>
        <name>heme b</name>
        <dbReference type="ChEBI" id="CHEBI:60344"/>
    </ligand>
    <ligandPart>
        <name>Fe</name>
        <dbReference type="ChEBI" id="CHEBI:18248"/>
    </ligandPart>
</feature>
<dbReference type="CDD" id="cd09823">
    <property type="entry name" value="peroxinectin_like"/>
    <property type="match status" value="1"/>
</dbReference>
<reference evidence="12" key="1">
    <citation type="submission" date="2025-08" db="UniProtKB">
        <authorList>
            <consortium name="RefSeq"/>
        </authorList>
    </citation>
    <scope>IDENTIFICATION</scope>
    <source>
        <strain evidence="12">USDA-PBARC FA_bdor</strain>
        <tissue evidence="12">Whole organism</tissue>
    </source>
</reference>
<dbReference type="SUPFAM" id="SSF48113">
    <property type="entry name" value="Heme-dependent peroxidases"/>
    <property type="match status" value="1"/>
</dbReference>
<protein>
    <submittedName>
        <fullName evidence="12">Chorion peroxidase isoform X1</fullName>
    </submittedName>
</protein>
<keyword evidence="2" id="KW-0964">Secreted</keyword>
<dbReference type="PANTHER" id="PTHR11475:SF109">
    <property type="entry name" value="CHORION PEROXIDASE-LIKE PROTEIN"/>
    <property type="match status" value="1"/>
</dbReference>
<dbReference type="GO" id="GO:0022412">
    <property type="term" value="P:cellular process involved in reproduction in multicellular organism"/>
    <property type="evidence" value="ECO:0007669"/>
    <property type="project" value="UniProtKB-ARBA"/>
</dbReference>
<evidence type="ECO:0000313" key="11">
    <source>
        <dbReference type="Proteomes" id="UP000694866"/>
    </source>
</evidence>
<feature type="region of interest" description="Disordered" evidence="9">
    <location>
        <begin position="958"/>
        <end position="989"/>
    </location>
</feature>
<evidence type="ECO:0000256" key="10">
    <source>
        <dbReference type="SAM" id="SignalP"/>
    </source>
</evidence>
<evidence type="ECO:0000256" key="5">
    <source>
        <dbReference type="ARBA" id="ARBA00022729"/>
    </source>
</evidence>